<reference evidence="1" key="1">
    <citation type="thesis" date="2021" institute="BYU ScholarsArchive" country="Provo, UT, USA">
        <title>Applications of and Algorithms for Genome Assembly and Genomic Analyses with an Emphasis on Marine Teleosts.</title>
        <authorList>
            <person name="Pickett B.D."/>
        </authorList>
    </citation>
    <scope>NUCLEOTIDE SEQUENCE</scope>
    <source>
        <strain evidence="1">HI-2016</strain>
    </source>
</reference>
<gene>
    <name evidence="1" type="ORF">JZ751_023585</name>
</gene>
<dbReference type="EMBL" id="JAFBMS010000053">
    <property type="protein sequence ID" value="KAG9339448.1"/>
    <property type="molecule type" value="Genomic_DNA"/>
</dbReference>
<proteinExistence type="predicted"/>
<dbReference type="PANTHER" id="PTHR24030">
    <property type="entry name" value="PROTEIN CMSS1"/>
    <property type="match status" value="1"/>
</dbReference>
<protein>
    <submittedName>
        <fullName evidence="1">Uncharacterized protein</fullName>
    </submittedName>
</protein>
<comment type="caution">
    <text evidence="1">The sequence shown here is derived from an EMBL/GenBank/DDBJ whole genome shotgun (WGS) entry which is preliminary data.</text>
</comment>
<keyword evidence="2" id="KW-1185">Reference proteome</keyword>
<dbReference type="GO" id="GO:0030686">
    <property type="term" value="C:90S preribosome"/>
    <property type="evidence" value="ECO:0007669"/>
    <property type="project" value="TreeGrafter"/>
</dbReference>
<dbReference type="InterPro" id="IPR032704">
    <property type="entry name" value="Cms1"/>
</dbReference>
<dbReference type="OrthoDB" id="1929311at2759"/>
<accession>A0A8T2NPE9</accession>
<dbReference type="Proteomes" id="UP000824540">
    <property type="component" value="Unassembled WGS sequence"/>
</dbReference>
<evidence type="ECO:0000313" key="1">
    <source>
        <dbReference type="EMBL" id="KAG9339448.1"/>
    </source>
</evidence>
<dbReference type="PANTHER" id="PTHR24030:SF0">
    <property type="entry name" value="PROTEIN CMSS1"/>
    <property type="match status" value="1"/>
</dbReference>
<dbReference type="GO" id="GO:0005634">
    <property type="term" value="C:nucleus"/>
    <property type="evidence" value="ECO:0007669"/>
    <property type="project" value="TreeGrafter"/>
</dbReference>
<evidence type="ECO:0000313" key="2">
    <source>
        <dbReference type="Proteomes" id="UP000824540"/>
    </source>
</evidence>
<sequence length="89" mass="9634">MYPLQVEEQVKLLEKSVTHIGVGTPGRIKALIEKGKEACTYHDLTAARKNTMPASVSPDGHLVKGDLVKLLETGIMKCCQEGAVKLGLF</sequence>
<name>A0A8T2NPE9_9TELE</name>
<organism evidence="1 2">
    <name type="scientific">Albula glossodonta</name>
    <name type="common">roundjaw bonefish</name>
    <dbReference type="NCBI Taxonomy" id="121402"/>
    <lineage>
        <taxon>Eukaryota</taxon>
        <taxon>Metazoa</taxon>
        <taxon>Chordata</taxon>
        <taxon>Craniata</taxon>
        <taxon>Vertebrata</taxon>
        <taxon>Euteleostomi</taxon>
        <taxon>Actinopterygii</taxon>
        <taxon>Neopterygii</taxon>
        <taxon>Teleostei</taxon>
        <taxon>Albuliformes</taxon>
        <taxon>Albulidae</taxon>
        <taxon>Albula</taxon>
    </lineage>
</organism>
<dbReference type="AlphaFoldDB" id="A0A8T2NPE9"/>